<evidence type="ECO:0000259" key="2">
    <source>
        <dbReference type="Pfam" id="PF02014"/>
    </source>
</evidence>
<feature type="non-terminal residue" evidence="3">
    <location>
        <position position="1"/>
    </location>
</feature>
<sequence length="171" mass="18681">MRRHSCFVFLFCGIFLPGILGFPQTNTSIDCDSLLPNYEVEPQTSAPPYIIAVSFDNFEPGNEVQVTLEALGDAGFKGFNLQAREIDGDVPVGTFKITDPNTKGLECHNMTVCVILSLNSLIESYFVSSSATVVQNLENFWVGIQSKTLTPTLSESVNATGKSKRKVCFSV</sequence>
<dbReference type="PANTHER" id="PTHR45828:SF43">
    <property type="entry name" value="REELIN DOMAIN-CONTAINING PROTEIN"/>
    <property type="match status" value="1"/>
</dbReference>
<name>A0A852K1K4_SPIPA</name>
<organism evidence="3 4">
    <name type="scientific">Spizella passerina</name>
    <name type="common">Chipping sparrow</name>
    <dbReference type="NCBI Taxonomy" id="40210"/>
    <lineage>
        <taxon>Eukaryota</taxon>
        <taxon>Metazoa</taxon>
        <taxon>Chordata</taxon>
        <taxon>Craniata</taxon>
        <taxon>Vertebrata</taxon>
        <taxon>Euteleostomi</taxon>
        <taxon>Archelosauria</taxon>
        <taxon>Archosauria</taxon>
        <taxon>Dinosauria</taxon>
        <taxon>Saurischia</taxon>
        <taxon>Theropoda</taxon>
        <taxon>Coelurosauria</taxon>
        <taxon>Aves</taxon>
        <taxon>Neognathae</taxon>
        <taxon>Neoaves</taxon>
        <taxon>Telluraves</taxon>
        <taxon>Australaves</taxon>
        <taxon>Passeriformes</taxon>
        <taxon>Passerellidae</taxon>
        <taxon>Spizella</taxon>
    </lineage>
</organism>
<gene>
    <name evidence="3" type="primary">Frrs1</name>
    <name evidence="3" type="ORF">SPIPAS_R00675</name>
</gene>
<feature type="domain" description="Reelin" evidence="2">
    <location>
        <begin position="31"/>
        <end position="111"/>
    </location>
</feature>
<proteinExistence type="predicted"/>
<feature type="chain" id="PRO_5032604597" evidence="1">
    <location>
        <begin position="22"/>
        <end position="171"/>
    </location>
</feature>
<keyword evidence="4" id="KW-1185">Reference proteome</keyword>
<dbReference type="AlphaFoldDB" id="A0A852K1K4"/>
<dbReference type="Proteomes" id="UP000618746">
    <property type="component" value="Unassembled WGS sequence"/>
</dbReference>
<evidence type="ECO:0000313" key="3">
    <source>
        <dbReference type="EMBL" id="NXX71198.1"/>
    </source>
</evidence>
<feature type="non-terminal residue" evidence="3">
    <location>
        <position position="171"/>
    </location>
</feature>
<dbReference type="Gene3D" id="2.60.40.4060">
    <property type="entry name" value="Reeler domain"/>
    <property type="match status" value="1"/>
</dbReference>
<feature type="signal peptide" evidence="1">
    <location>
        <begin position="1"/>
        <end position="21"/>
    </location>
</feature>
<comment type="caution">
    <text evidence="3">The sequence shown here is derived from an EMBL/GenBank/DDBJ whole genome shotgun (WGS) entry which is preliminary data.</text>
</comment>
<accession>A0A852K1K4</accession>
<dbReference type="EMBL" id="WBNQ01082201">
    <property type="protein sequence ID" value="NXX71198.1"/>
    <property type="molecule type" value="Genomic_DNA"/>
</dbReference>
<dbReference type="InterPro" id="IPR051237">
    <property type="entry name" value="Ferric-chelate_Red/DefProt"/>
</dbReference>
<reference evidence="3" key="1">
    <citation type="submission" date="2020-02" db="EMBL/GenBank/DDBJ databases">
        <title>Bird 10,000 Genomes (B10K) Project - Family phase.</title>
        <authorList>
            <person name="Zhang G."/>
        </authorList>
    </citation>
    <scope>NUCLEOTIDE SEQUENCE</scope>
    <source>
        <strain evidence="3">B10K-DU-023-52</strain>
        <tissue evidence="3">Mixed tissue sample</tissue>
    </source>
</reference>
<dbReference type="OrthoDB" id="2419613at2759"/>
<dbReference type="InterPro" id="IPR002861">
    <property type="entry name" value="Reeler_dom"/>
</dbReference>
<dbReference type="PANTHER" id="PTHR45828">
    <property type="entry name" value="CYTOCHROME B561/FERRIC REDUCTASE TRANSMEMBRANE"/>
    <property type="match status" value="1"/>
</dbReference>
<dbReference type="CDD" id="cd08544">
    <property type="entry name" value="Reeler"/>
    <property type="match status" value="1"/>
</dbReference>
<protein>
    <submittedName>
        <fullName evidence="3">FRRS1 reductase</fullName>
    </submittedName>
</protein>
<keyword evidence="1" id="KW-0732">Signal</keyword>
<dbReference type="GO" id="GO:0016020">
    <property type="term" value="C:membrane"/>
    <property type="evidence" value="ECO:0007669"/>
    <property type="project" value="TreeGrafter"/>
</dbReference>
<dbReference type="InterPro" id="IPR042307">
    <property type="entry name" value="Reeler_sf"/>
</dbReference>
<evidence type="ECO:0000256" key="1">
    <source>
        <dbReference type="SAM" id="SignalP"/>
    </source>
</evidence>
<dbReference type="Pfam" id="PF02014">
    <property type="entry name" value="Reeler"/>
    <property type="match status" value="1"/>
</dbReference>
<evidence type="ECO:0000313" key="4">
    <source>
        <dbReference type="Proteomes" id="UP000618746"/>
    </source>
</evidence>